<gene>
    <name evidence="4" type="ORF">DL764_000697</name>
</gene>
<feature type="domain" description="DUF7580" evidence="3">
    <location>
        <begin position="221"/>
        <end position="610"/>
    </location>
</feature>
<reference evidence="4 5" key="1">
    <citation type="submission" date="2018-06" db="EMBL/GenBank/DDBJ databases">
        <title>Complete Genomes of Monosporascus.</title>
        <authorList>
            <person name="Robinson A.J."/>
            <person name="Natvig D.O."/>
        </authorList>
    </citation>
    <scope>NUCLEOTIDE SEQUENCE [LARGE SCALE GENOMIC DNA]</scope>
    <source>
        <strain evidence="4 5">CBS 110550</strain>
    </source>
</reference>
<dbReference type="OrthoDB" id="3565018at2759"/>
<dbReference type="PANTHER" id="PTHR35186:SF4">
    <property type="entry name" value="PRION-INHIBITION AND PROPAGATION HELO DOMAIN-CONTAINING PROTEIN"/>
    <property type="match status" value="1"/>
</dbReference>
<name>A0A4Q4TXK8_9PEZI</name>
<feature type="region of interest" description="Disordered" evidence="1">
    <location>
        <begin position="653"/>
        <end position="676"/>
    </location>
</feature>
<comment type="caution">
    <text evidence="4">The sequence shown here is derived from an EMBL/GenBank/DDBJ whole genome shotgun (WGS) entry which is preliminary data.</text>
</comment>
<feature type="region of interest" description="Disordered" evidence="1">
    <location>
        <begin position="780"/>
        <end position="808"/>
    </location>
</feature>
<dbReference type="InterPro" id="IPR056002">
    <property type="entry name" value="DUF7580"/>
</dbReference>
<dbReference type="PANTHER" id="PTHR35186">
    <property type="entry name" value="ANK_REP_REGION DOMAIN-CONTAINING PROTEIN"/>
    <property type="match status" value="1"/>
</dbReference>
<keyword evidence="5" id="KW-1185">Reference proteome</keyword>
<evidence type="ECO:0000259" key="3">
    <source>
        <dbReference type="Pfam" id="PF24476"/>
    </source>
</evidence>
<evidence type="ECO:0000256" key="1">
    <source>
        <dbReference type="SAM" id="MobiDB-lite"/>
    </source>
</evidence>
<feature type="compositionally biased region" description="Polar residues" evidence="1">
    <location>
        <begin position="990"/>
        <end position="1005"/>
    </location>
</feature>
<keyword evidence="2" id="KW-0732">Signal</keyword>
<dbReference type="STRING" id="155417.A0A4Q4TXK8"/>
<feature type="signal peptide" evidence="2">
    <location>
        <begin position="1"/>
        <end position="20"/>
    </location>
</feature>
<dbReference type="AlphaFoldDB" id="A0A4Q4TXK8"/>
<proteinExistence type="predicted"/>
<evidence type="ECO:0000256" key="2">
    <source>
        <dbReference type="SAM" id="SignalP"/>
    </source>
</evidence>
<feature type="region of interest" description="Disordered" evidence="1">
    <location>
        <begin position="990"/>
        <end position="1018"/>
    </location>
</feature>
<feature type="compositionally biased region" description="Polar residues" evidence="1">
    <location>
        <begin position="780"/>
        <end position="791"/>
    </location>
</feature>
<feature type="compositionally biased region" description="Basic and acidic residues" evidence="1">
    <location>
        <begin position="797"/>
        <end position="806"/>
    </location>
</feature>
<evidence type="ECO:0000313" key="5">
    <source>
        <dbReference type="Proteomes" id="UP000293360"/>
    </source>
</evidence>
<evidence type="ECO:0000313" key="4">
    <source>
        <dbReference type="EMBL" id="RYP10363.1"/>
    </source>
</evidence>
<feature type="compositionally biased region" description="Polar residues" evidence="1">
    <location>
        <begin position="653"/>
        <end position="665"/>
    </location>
</feature>
<dbReference type="Pfam" id="PF24476">
    <property type="entry name" value="DUF7580"/>
    <property type="match status" value="1"/>
</dbReference>
<feature type="chain" id="PRO_5020698649" description="DUF7580 domain-containing protein" evidence="2">
    <location>
        <begin position="21"/>
        <end position="1164"/>
    </location>
</feature>
<dbReference type="EMBL" id="QJNU01000019">
    <property type="protein sequence ID" value="RYP10363.1"/>
    <property type="molecule type" value="Genomic_DNA"/>
</dbReference>
<protein>
    <recommendedName>
        <fullName evidence="3">DUF7580 domain-containing protein</fullName>
    </recommendedName>
</protein>
<organism evidence="4 5">
    <name type="scientific">Monosporascus ibericus</name>
    <dbReference type="NCBI Taxonomy" id="155417"/>
    <lineage>
        <taxon>Eukaryota</taxon>
        <taxon>Fungi</taxon>
        <taxon>Dikarya</taxon>
        <taxon>Ascomycota</taxon>
        <taxon>Pezizomycotina</taxon>
        <taxon>Sordariomycetes</taxon>
        <taxon>Xylariomycetidae</taxon>
        <taxon>Xylariales</taxon>
        <taxon>Xylariales incertae sedis</taxon>
        <taxon>Monosporascus</taxon>
    </lineage>
</organism>
<dbReference type="Proteomes" id="UP000293360">
    <property type="component" value="Unassembled WGS sequence"/>
</dbReference>
<sequence length="1164" mass="128742">MSGMEVCGLILGIFPIAISALERHYNRAKEAGYGYRIRVDYQDTSSEQLAASIRYGQLRFVRTLKDLLVPLVDDAQLHYLLTEPAGDGWKSHALAQAVRDRLQESYNVYLETIAKYLETLQRLVKELVEEGDIQERISKNQQEPQQSDATPVTGRSLVLRNSVMNQMRRAKFSLGKGKRRALSEEIQTYNNRLEKLCATSDAISTRPIRKSRIRPNDVALCKFWRYADNLYRVLFQAFDCRCSYQHSARLQLQLRRGISTRDFRVDLSIESVNTATHEWSPHSITVKMERKPPRSSVPISVPGRKAVSFVDLGTLVPSASREVNSPKVEFQASHSKPSKAKVPLIPAGQREAGSNLAHFQARPIANLCEELQSYSDESKLLGYLPQNIDGDEDDIRYCIYLNSSTTPPFKAAEKTLSDILSRNISPPLSRRQRYYLALTITSSFIQLKDTPWFPGAPTKVWDKHSILFPTDAKDTNVLLLDRPFITCHFAPPPTPKTSFGTQDIVEINSLGILLLELRFNQTIESYPMRQQVPSLDKGKNARESAAFDLVTALTWQKSVDDEAGADYAAAVEWCLTGCQAILISTDGSQRDAPGGWRRDMLEQVLLPLERCFQFLGPAAVTGDVSTSIDEMRELRHTFPSIYDRASSDIYGSTRGNRTLASGSTRDSMDEYGSVPRSENITCTSLDEDADLCGKGGTPGITSSDATPQAREISSGATGLQNVALLQHEAMLRLQGHDSDKSGEQSRTHEWLGGVTFSAIIGTADEDDDIPENLSVEYEQKTVQQPDNLQSTPKHRREGNFNDEPQHKGAPNVAHLAISEGLGTQSIGLLQSAGLSERHHAPIPTEAHLVQVPEDLLTDMQLDTVHQSAQCWTCTPPDTLSTEIVPLSINSVPVVIPVESHYPPRAPLVPPPDPHPRFIDPAVAVSDATIAQIFAVYEEAIGFYLLINGHLQIIIPDDFDYEYALSHRPREFGGLNVSYIPQFVTQTVDTTSRASSDLQPTTQVMGTTRTPETTTSPSGLTLGLRPASLAHASSTGTGGLALGSIFRAIVQGTDTVDQFRGRFGVMTALNDRHYVTVSTHVLTAALLRAKSPSFPGDSWIKEVKIQIQSTNESRELGPVATTFDPKAQEYPMGFDHDKMAHPRTGHPINGPPIFEAIATTTLPYK</sequence>
<feature type="compositionally biased region" description="Low complexity" evidence="1">
    <location>
        <begin position="1006"/>
        <end position="1018"/>
    </location>
</feature>
<accession>A0A4Q4TXK8</accession>